<feature type="transmembrane region" description="Helical" evidence="6">
    <location>
        <begin position="80"/>
        <end position="98"/>
    </location>
</feature>
<protein>
    <submittedName>
        <fullName evidence="8">MFS transporter</fullName>
    </submittedName>
</protein>
<keyword evidence="5 6" id="KW-0472">Membrane</keyword>
<feature type="transmembrane region" description="Helical" evidence="6">
    <location>
        <begin position="300"/>
        <end position="324"/>
    </location>
</feature>
<keyword evidence="2" id="KW-0813">Transport</keyword>
<feature type="transmembrane region" description="Helical" evidence="6">
    <location>
        <begin position="246"/>
        <end position="264"/>
    </location>
</feature>
<reference evidence="8 9" key="1">
    <citation type="submission" date="2022-10" db="EMBL/GenBank/DDBJ databases">
        <title>Draft genome assembly of moderately radiation resistant bacterium Metabacillus halosaccharovorans.</title>
        <authorList>
            <person name="Pal S."/>
            <person name="Gopinathan A."/>
        </authorList>
    </citation>
    <scope>NUCLEOTIDE SEQUENCE [LARGE SCALE GENOMIC DNA]</scope>
    <source>
        <strain evidence="8 9">VITHBRA001</strain>
    </source>
</reference>
<feature type="transmembrane region" description="Helical" evidence="6">
    <location>
        <begin position="12"/>
        <end position="38"/>
    </location>
</feature>
<organism evidence="8 9">
    <name type="scientific">Metabacillus halosaccharovorans</name>
    <dbReference type="NCBI Taxonomy" id="930124"/>
    <lineage>
        <taxon>Bacteria</taxon>
        <taxon>Bacillati</taxon>
        <taxon>Bacillota</taxon>
        <taxon>Bacilli</taxon>
        <taxon>Bacillales</taxon>
        <taxon>Bacillaceae</taxon>
        <taxon>Metabacillus</taxon>
    </lineage>
</organism>
<keyword evidence="9" id="KW-1185">Reference proteome</keyword>
<evidence type="ECO:0000256" key="1">
    <source>
        <dbReference type="ARBA" id="ARBA00004651"/>
    </source>
</evidence>
<dbReference type="InterPro" id="IPR036259">
    <property type="entry name" value="MFS_trans_sf"/>
</dbReference>
<dbReference type="RefSeq" id="WP_264142452.1">
    <property type="nucleotide sequence ID" value="NZ_JAOYEY010000033.1"/>
</dbReference>
<accession>A0ABT3DF59</accession>
<evidence type="ECO:0000256" key="4">
    <source>
        <dbReference type="ARBA" id="ARBA00022989"/>
    </source>
</evidence>
<evidence type="ECO:0000256" key="6">
    <source>
        <dbReference type="SAM" id="Phobius"/>
    </source>
</evidence>
<dbReference type="InterPro" id="IPR011701">
    <property type="entry name" value="MFS"/>
</dbReference>
<dbReference type="PANTHER" id="PTHR23531">
    <property type="entry name" value="QUINOLENE RESISTANCE PROTEIN NORA"/>
    <property type="match status" value="1"/>
</dbReference>
<feature type="transmembrane region" description="Helical" evidence="6">
    <location>
        <begin position="213"/>
        <end position="234"/>
    </location>
</feature>
<evidence type="ECO:0000256" key="2">
    <source>
        <dbReference type="ARBA" id="ARBA00022448"/>
    </source>
</evidence>
<feature type="transmembrane region" description="Helical" evidence="6">
    <location>
        <begin position="169"/>
        <end position="192"/>
    </location>
</feature>
<comment type="subcellular location">
    <subcellularLocation>
        <location evidence="1">Cell membrane</location>
        <topology evidence="1">Multi-pass membrane protein</topology>
    </subcellularLocation>
</comment>
<comment type="caution">
    <text evidence="8">The sequence shown here is derived from an EMBL/GenBank/DDBJ whole genome shotgun (WGS) entry which is preliminary data.</text>
</comment>
<feature type="domain" description="Major facilitator superfamily (MFS) profile" evidence="7">
    <location>
        <begin position="13"/>
        <end position="388"/>
    </location>
</feature>
<dbReference type="InterPro" id="IPR052714">
    <property type="entry name" value="MFS_Exporter"/>
</dbReference>
<evidence type="ECO:0000256" key="5">
    <source>
        <dbReference type="ARBA" id="ARBA00023136"/>
    </source>
</evidence>
<dbReference type="SUPFAM" id="SSF103473">
    <property type="entry name" value="MFS general substrate transporter"/>
    <property type="match status" value="1"/>
</dbReference>
<dbReference type="PROSITE" id="PS50850">
    <property type="entry name" value="MFS"/>
    <property type="match status" value="1"/>
</dbReference>
<evidence type="ECO:0000256" key="3">
    <source>
        <dbReference type="ARBA" id="ARBA00022692"/>
    </source>
</evidence>
<sequence length="402" mass="44404">MNQTEKQPIWTKGFISIFLSNFFIFLAFYGLLTSLPIYVVNDLGRSSVDGGLIVTIFLLSAIFVRPFSGKLLQDFGKKRMLMISMILFTVCSFMYLWIDNYALLLILRFVHGIWFSIATTATGAIAADMVPVKRRGEGLGYFVMSTNFAVVCGPFLALTLLQFTSFTTLFFILAFLITVGVLFTAFSKVNEVTRTVPVEKKRLQVQDLLDGKALPIALVGSLVAFAYSSVLSFISMYANELELLDAASYFFVVFAVVMIASRPFSGRLFDTKGPNIVIYPAIAFFIVGLLLLSISHNTFMFLLAGAFIGLGYGTIVPCFQTLAVQSTEHHRSAHATATFFTLFDSGIAAGSFVLGIVAAQLGYQTLYLLAGLFLISVVFMYKYVQNRKKISTSAMELKESSL</sequence>
<keyword evidence="3 6" id="KW-0812">Transmembrane</keyword>
<feature type="transmembrane region" description="Helical" evidence="6">
    <location>
        <begin position="50"/>
        <end position="68"/>
    </location>
</feature>
<dbReference type="EMBL" id="JAOYEY010000033">
    <property type="protein sequence ID" value="MCV9885710.1"/>
    <property type="molecule type" value="Genomic_DNA"/>
</dbReference>
<dbReference type="Proteomes" id="UP001526147">
    <property type="component" value="Unassembled WGS sequence"/>
</dbReference>
<proteinExistence type="predicted"/>
<feature type="transmembrane region" description="Helical" evidence="6">
    <location>
        <begin position="365"/>
        <end position="384"/>
    </location>
</feature>
<dbReference type="InterPro" id="IPR020846">
    <property type="entry name" value="MFS_dom"/>
</dbReference>
<evidence type="ECO:0000259" key="7">
    <source>
        <dbReference type="PROSITE" id="PS50850"/>
    </source>
</evidence>
<evidence type="ECO:0000313" key="8">
    <source>
        <dbReference type="EMBL" id="MCV9885710.1"/>
    </source>
</evidence>
<gene>
    <name evidence="8" type="ORF">OIH86_08590</name>
</gene>
<feature type="transmembrane region" description="Helical" evidence="6">
    <location>
        <begin position="336"/>
        <end position="359"/>
    </location>
</feature>
<name>A0ABT3DF59_9BACI</name>
<dbReference type="PANTHER" id="PTHR23531:SF2">
    <property type="entry name" value="PERMEASE"/>
    <property type="match status" value="1"/>
</dbReference>
<feature type="transmembrane region" description="Helical" evidence="6">
    <location>
        <begin position="276"/>
        <end position="294"/>
    </location>
</feature>
<evidence type="ECO:0000313" key="9">
    <source>
        <dbReference type="Proteomes" id="UP001526147"/>
    </source>
</evidence>
<feature type="transmembrane region" description="Helical" evidence="6">
    <location>
        <begin position="139"/>
        <end position="163"/>
    </location>
</feature>
<feature type="transmembrane region" description="Helical" evidence="6">
    <location>
        <begin position="104"/>
        <end position="127"/>
    </location>
</feature>
<dbReference type="Pfam" id="PF07690">
    <property type="entry name" value="MFS_1"/>
    <property type="match status" value="1"/>
</dbReference>
<keyword evidence="4 6" id="KW-1133">Transmembrane helix</keyword>
<dbReference type="CDD" id="cd17489">
    <property type="entry name" value="MFS_YfcJ_like"/>
    <property type="match status" value="1"/>
</dbReference>
<dbReference type="Gene3D" id="1.20.1250.20">
    <property type="entry name" value="MFS general substrate transporter like domains"/>
    <property type="match status" value="1"/>
</dbReference>